<feature type="signal peptide" evidence="1">
    <location>
        <begin position="1"/>
        <end position="17"/>
    </location>
</feature>
<keyword evidence="3" id="KW-1185">Reference proteome</keyword>
<protein>
    <recommendedName>
        <fullName evidence="4">Threonine synthase</fullName>
    </recommendedName>
</protein>
<accession>A0AA48KMK1</accession>
<feature type="chain" id="PRO_5041454661" description="Threonine synthase" evidence="1">
    <location>
        <begin position="18"/>
        <end position="267"/>
    </location>
</feature>
<sequence length="267" mass="30434">MNKLTILLLLLALSACKQSTKTKEIQTPVKQVVSEPEANYPEALAKVFDAHGGLEQWKAQRTLSFVLPKPERPETHTVDLWTRMDRIDTDVVTMGFDGEQAWLLDSDENYKGDVGFYHNLMFYFYAMPFVLADDGIVYSETEDLQYGGKSYPGVKIGYKNGVGASSKDEYFIHFDADTHKMTWLGYTVTYRSGESSDNVRWINYNDWQSVNGLQLPRAITWYKHEGDTILEPASTVSFEEVTLSEQVKPASFYSKPDEGQYVDIKLN</sequence>
<name>A0AA48KMK1_9FLAO</name>
<dbReference type="Proteomes" id="UP001330184">
    <property type="component" value="Chromosome"/>
</dbReference>
<organism evidence="2 3">
    <name type="scientific">Flagellimonas marinaquae</name>
    <dbReference type="NCBI Taxonomy" id="254955"/>
    <lineage>
        <taxon>Bacteria</taxon>
        <taxon>Pseudomonadati</taxon>
        <taxon>Bacteroidota</taxon>
        <taxon>Flavobacteriia</taxon>
        <taxon>Flavobacteriales</taxon>
        <taxon>Flavobacteriaceae</taxon>
        <taxon>Flagellimonas</taxon>
    </lineage>
</organism>
<evidence type="ECO:0008006" key="4">
    <source>
        <dbReference type="Google" id="ProtNLM"/>
    </source>
</evidence>
<dbReference type="EMBL" id="AP027268">
    <property type="protein sequence ID" value="BDW93244.1"/>
    <property type="molecule type" value="Genomic_DNA"/>
</dbReference>
<gene>
    <name evidence="2" type="ORF">MACH07_20760</name>
</gene>
<evidence type="ECO:0000256" key="1">
    <source>
        <dbReference type="SAM" id="SignalP"/>
    </source>
</evidence>
<evidence type="ECO:0000313" key="3">
    <source>
        <dbReference type="Proteomes" id="UP001330184"/>
    </source>
</evidence>
<keyword evidence="1" id="KW-0732">Signal</keyword>
<dbReference type="AlphaFoldDB" id="A0AA48KMK1"/>
<dbReference type="PROSITE" id="PS51257">
    <property type="entry name" value="PROKAR_LIPOPROTEIN"/>
    <property type="match status" value="1"/>
</dbReference>
<dbReference type="Pfam" id="PF20113">
    <property type="entry name" value="DUF6503"/>
    <property type="match status" value="1"/>
</dbReference>
<evidence type="ECO:0000313" key="2">
    <source>
        <dbReference type="EMBL" id="BDW93244.1"/>
    </source>
</evidence>
<reference evidence="2 3" key="1">
    <citation type="submission" date="2023-01" db="EMBL/GenBank/DDBJ databases">
        <title>Complete genome sequence of Muricauda aquimarina strain IFOP_LL357.</title>
        <authorList>
            <person name="Gajardo G."/>
            <person name="Ueki S."/>
            <person name="Maruyama F."/>
        </authorList>
    </citation>
    <scope>NUCLEOTIDE SEQUENCE [LARGE SCALE GENOMIC DNA]</scope>
    <source>
        <strain evidence="2 3">IFOP_LL357</strain>
    </source>
</reference>
<dbReference type="InterPro" id="IPR045444">
    <property type="entry name" value="DUF6503"/>
</dbReference>
<dbReference type="RefSeq" id="WP_338193609.1">
    <property type="nucleotide sequence ID" value="NZ_AP027268.1"/>
</dbReference>
<proteinExistence type="predicted"/>